<keyword evidence="3" id="KW-1185">Reference proteome</keyword>
<proteinExistence type="predicted"/>
<protein>
    <submittedName>
        <fullName evidence="2">Nitrogenase</fullName>
    </submittedName>
</protein>
<gene>
    <name evidence="2" type="ORF">NIES593_21350</name>
</gene>
<dbReference type="Proteomes" id="UP000186868">
    <property type="component" value="Unassembled WGS sequence"/>
</dbReference>
<sequence length="97" mass="11646">MKNSTSHNFNFNIEPLHQVRQWLESIEINSDRLARVLCRLIPARCPFEREIKLFNRTILYIPPLCKLNPFYEQLVELRFKALCYLADECHEDVTIYC</sequence>
<dbReference type="OrthoDB" id="513678at2"/>
<name>A0A1U7H864_9CYAN</name>
<comment type="caution">
    <text evidence="2">The sequence shown here is derived from an EMBL/GenBank/DDBJ whole genome shotgun (WGS) entry which is preliminary data.</text>
</comment>
<dbReference type="InterPro" id="IPR009717">
    <property type="entry name" value="Mo-dep_Nase_C"/>
</dbReference>
<dbReference type="Pfam" id="PF06967">
    <property type="entry name" value="Mo-nitro_C"/>
    <property type="match status" value="1"/>
</dbReference>
<dbReference type="EMBL" id="MRCB01000043">
    <property type="protein sequence ID" value="OKH19121.1"/>
    <property type="molecule type" value="Genomic_DNA"/>
</dbReference>
<dbReference type="STRING" id="1921803.NIES593_21350"/>
<reference evidence="2 3" key="1">
    <citation type="submission" date="2016-11" db="EMBL/GenBank/DDBJ databases">
        <title>Draft Genome Sequences of Nine Cyanobacterial Strains from Diverse Habitats.</title>
        <authorList>
            <person name="Zhu T."/>
            <person name="Hou S."/>
            <person name="Lu X."/>
            <person name="Hess W.R."/>
        </authorList>
    </citation>
    <scope>NUCLEOTIDE SEQUENCE [LARGE SCALE GENOMIC DNA]</scope>
    <source>
        <strain evidence="2 3">NIES-593</strain>
    </source>
</reference>
<feature type="domain" description="Mo-dependent nitrogenase C-terminal" evidence="1">
    <location>
        <begin position="16"/>
        <end position="97"/>
    </location>
</feature>
<evidence type="ECO:0000313" key="3">
    <source>
        <dbReference type="Proteomes" id="UP000186868"/>
    </source>
</evidence>
<evidence type="ECO:0000259" key="1">
    <source>
        <dbReference type="Pfam" id="PF06967"/>
    </source>
</evidence>
<accession>A0A1U7H864</accession>
<dbReference type="AlphaFoldDB" id="A0A1U7H864"/>
<dbReference type="RefSeq" id="WP_073601517.1">
    <property type="nucleotide sequence ID" value="NZ_MRCB01000043.1"/>
</dbReference>
<organism evidence="2 3">
    <name type="scientific">Hydrococcus rivularis NIES-593</name>
    <dbReference type="NCBI Taxonomy" id="1921803"/>
    <lineage>
        <taxon>Bacteria</taxon>
        <taxon>Bacillati</taxon>
        <taxon>Cyanobacteriota</taxon>
        <taxon>Cyanophyceae</taxon>
        <taxon>Pleurocapsales</taxon>
        <taxon>Hydrococcaceae</taxon>
        <taxon>Hydrococcus</taxon>
    </lineage>
</organism>
<evidence type="ECO:0000313" key="2">
    <source>
        <dbReference type="EMBL" id="OKH19121.1"/>
    </source>
</evidence>